<reference evidence="7" key="1">
    <citation type="submission" date="2025-08" db="UniProtKB">
        <authorList>
            <consortium name="RefSeq"/>
        </authorList>
    </citation>
    <scope>IDENTIFICATION</scope>
</reference>
<feature type="domain" description="Carboxylesterase type B" evidence="5">
    <location>
        <begin position="35"/>
        <end position="537"/>
    </location>
</feature>
<dbReference type="SUPFAM" id="SSF53474">
    <property type="entry name" value="alpha/beta-Hydrolases"/>
    <property type="match status" value="1"/>
</dbReference>
<dbReference type="PANTHER" id="PTHR43903">
    <property type="entry name" value="NEUROLIGIN"/>
    <property type="match status" value="1"/>
</dbReference>
<evidence type="ECO:0000256" key="3">
    <source>
        <dbReference type="ARBA" id="ARBA00022801"/>
    </source>
</evidence>
<organism evidence="6 7">
    <name type="scientific">Aplysia californica</name>
    <name type="common">California sea hare</name>
    <dbReference type="NCBI Taxonomy" id="6500"/>
    <lineage>
        <taxon>Eukaryota</taxon>
        <taxon>Metazoa</taxon>
        <taxon>Spiralia</taxon>
        <taxon>Lophotrochozoa</taxon>
        <taxon>Mollusca</taxon>
        <taxon>Gastropoda</taxon>
        <taxon>Heterobranchia</taxon>
        <taxon>Euthyneura</taxon>
        <taxon>Tectipleura</taxon>
        <taxon>Aplysiida</taxon>
        <taxon>Aplysioidea</taxon>
        <taxon>Aplysiidae</taxon>
        <taxon>Aplysia</taxon>
    </lineage>
</organism>
<dbReference type="PROSITE" id="PS00941">
    <property type="entry name" value="CARBOXYLESTERASE_B_2"/>
    <property type="match status" value="1"/>
</dbReference>
<evidence type="ECO:0000256" key="4">
    <source>
        <dbReference type="RuleBase" id="RU361235"/>
    </source>
</evidence>
<dbReference type="InterPro" id="IPR051093">
    <property type="entry name" value="Neuroligin/BSAL"/>
</dbReference>
<dbReference type="GeneID" id="101856512"/>
<evidence type="ECO:0000313" key="6">
    <source>
        <dbReference type="Proteomes" id="UP000694888"/>
    </source>
</evidence>
<feature type="chain" id="PRO_5044974049" description="Carboxylic ester hydrolase" evidence="4">
    <location>
        <begin position="17"/>
        <end position="571"/>
    </location>
</feature>
<feature type="signal peptide" evidence="4">
    <location>
        <begin position="1"/>
        <end position="16"/>
    </location>
</feature>
<protein>
    <recommendedName>
        <fullName evidence="4">Carboxylic ester hydrolase</fullName>
        <ecNumber evidence="4">3.1.1.-</ecNumber>
    </recommendedName>
</protein>
<comment type="similarity">
    <text evidence="1 4">Belongs to the type-B carboxylesterase/lipase family.</text>
</comment>
<proteinExistence type="inferred from homology"/>
<dbReference type="InterPro" id="IPR019826">
    <property type="entry name" value="Carboxylesterase_B_AS"/>
</dbReference>
<keyword evidence="6" id="KW-1185">Reference proteome</keyword>
<dbReference type="Gene3D" id="3.40.50.1820">
    <property type="entry name" value="alpha/beta hydrolase"/>
    <property type="match status" value="1"/>
</dbReference>
<dbReference type="Pfam" id="PF00135">
    <property type="entry name" value="COesterase"/>
    <property type="match status" value="1"/>
</dbReference>
<accession>A0ABM0JPZ8</accession>
<dbReference type="RefSeq" id="XP_005098830.1">
    <property type="nucleotide sequence ID" value="XM_005098773.3"/>
</dbReference>
<keyword evidence="2 4" id="KW-0732">Signal</keyword>
<evidence type="ECO:0000313" key="7">
    <source>
        <dbReference type="RefSeq" id="XP_005098830.1"/>
    </source>
</evidence>
<dbReference type="Proteomes" id="UP000694888">
    <property type="component" value="Unplaced"/>
</dbReference>
<gene>
    <name evidence="7" type="primary">LOC101856512</name>
</gene>
<dbReference type="EC" id="3.1.1.-" evidence="4"/>
<dbReference type="InterPro" id="IPR019819">
    <property type="entry name" value="Carboxylesterase_B_CS"/>
</dbReference>
<dbReference type="PROSITE" id="PS00122">
    <property type="entry name" value="CARBOXYLESTERASE_B_1"/>
    <property type="match status" value="1"/>
</dbReference>
<dbReference type="InterPro" id="IPR029058">
    <property type="entry name" value="AB_hydrolase_fold"/>
</dbReference>
<evidence type="ECO:0000259" key="5">
    <source>
        <dbReference type="Pfam" id="PF00135"/>
    </source>
</evidence>
<evidence type="ECO:0000256" key="2">
    <source>
        <dbReference type="ARBA" id="ARBA00022729"/>
    </source>
</evidence>
<sequence>MATTWLLQAIFITVLSNEILQTRQAATNSMFLLANTTSGTLRGRVDSGPSVPVAMFAGIPYAKAPTGALRFKAPASPDKWTGVRDALVFGDECLQRVAANDAFRDPNAPHSEDCLYLNVYTPTKRTSNAPLPVMVFIHGGGYNSGSGSSYDATYVAAKGVVFVTINYRLDVFGFLSTEDDIMPGNYGMLDQVAALKWVKNNIASFGGDPNLVTIVGQSAGSACVSLLTLSPLAKGLFQRAIMESGSSLSPWAVEYPGNRMTPRIAARLISTGVNCNDLKNSTALLSCLQNVDANTLLKKSLGITAAAQATLINVPRVETTFGFLPETPNALLTRGQFSHVDTLRGYNSDEFGAFIPALAGPQPITREMAKQIWRGQLVQFTNIDREKILKDMEGVFLRGKTTPDAIQRGTLDGVDYFIFGAPMVSELIKVVSKAPEKKHYLYQFNYRPSFSKSPQWMSATHGQEMIFLFDAKQDKYTGSANGVPNVNDLLVSQQIMERWTNFAKTGNPTSTVPNAQATWNQYAIGTPNYLQLNSASQAKRLGSPWVVTDFYHKVLGSLQKHSSTPTSPIIG</sequence>
<evidence type="ECO:0000256" key="1">
    <source>
        <dbReference type="ARBA" id="ARBA00005964"/>
    </source>
</evidence>
<dbReference type="InterPro" id="IPR002018">
    <property type="entry name" value="CarbesteraseB"/>
</dbReference>
<name>A0ABM0JPZ8_APLCA</name>
<keyword evidence="3 4" id="KW-0378">Hydrolase</keyword>